<comment type="similarity">
    <text evidence="6">Belongs to the acetyltransferase family. AANAT subfamily.</text>
</comment>
<dbReference type="Proteomes" id="UP000494106">
    <property type="component" value="Unassembled WGS sequence"/>
</dbReference>
<dbReference type="FunFam" id="3.40.630.30:FF:000046">
    <property type="entry name" value="Dopamine N-acetyltransferase"/>
    <property type="match status" value="2"/>
</dbReference>
<evidence type="ECO:0000256" key="8">
    <source>
        <dbReference type="ARBA" id="ARBA00050189"/>
    </source>
</evidence>
<evidence type="ECO:0000256" key="3">
    <source>
        <dbReference type="ARBA" id="ARBA00023140"/>
    </source>
</evidence>
<reference evidence="18 19" key="1">
    <citation type="submission" date="2020-04" db="EMBL/GenBank/DDBJ databases">
        <authorList>
            <person name="Wallbank WR R."/>
            <person name="Pardo Diaz C."/>
            <person name="Kozak K."/>
            <person name="Martin S."/>
            <person name="Jiggins C."/>
            <person name="Moest M."/>
            <person name="Warren A I."/>
            <person name="Byers J.R.P. K."/>
            <person name="Montejo-Kovacevich G."/>
            <person name="Yen C E."/>
        </authorList>
    </citation>
    <scope>NUCLEOTIDE SEQUENCE [LARGE SCALE GENOMIC DNA]</scope>
</reference>
<dbReference type="PANTHER" id="PTHR24096:SF422">
    <property type="entry name" value="BCDNA.GH02901"/>
    <property type="match status" value="1"/>
</dbReference>
<comment type="catalytic activity">
    <reaction evidence="9">
        <text>serotonin + octadecanoyl-CoA = N-octadecanoyl-serotonin + CoA + H(+)</text>
        <dbReference type="Rhea" id="RHEA:51400"/>
        <dbReference type="ChEBI" id="CHEBI:15378"/>
        <dbReference type="ChEBI" id="CHEBI:57287"/>
        <dbReference type="ChEBI" id="CHEBI:57394"/>
        <dbReference type="ChEBI" id="CHEBI:134065"/>
        <dbReference type="ChEBI" id="CHEBI:350546"/>
    </reaction>
    <physiologicalReaction direction="left-to-right" evidence="9">
        <dbReference type="Rhea" id="RHEA:51401"/>
    </physiologicalReaction>
</comment>
<comment type="pathway">
    <text evidence="5">Aromatic compound metabolism; melatonin biosynthesis; melatonin from serotonin: step 1/2.</text>
</comment>
<comment type="catalytic activity">
    <reaction evidence="13">
        <text>serotonin + hexadecanoyl-CoA = N-hexadecanoyl-serotonin + CoA + H(+)</text>
        <dbReference type="Rhea" id="RHEA:51384"/>
        <dbReference type="ChEBI" id="CHEBI:15378"/>
        <dbReference type="ChEBI" id="CHEBI:57287"/>
        <dbReference type="ChEBI" id="CHEBI:57379"/>
        <dbReference type="ChEBI" id="CHEBI:134059"/>
        <dbReference type="ChEBI" id="CHEBI:350546"/>
    </reaction>
    <physiologicalReaction direction="left-to-right" evidence="13">
        <dbReference type="Rhea" id="RHEA:51385"/>
    </physiologicalReaction>
</comment>
<feature type="transmembrane region" description="Helical" evidence="16">
    <location>
        <begin position="753"/>
        <end position="770"/>
    </location>
</feature>
<keyword evidence="16" id="KW-0472">Membrane</keyword>
<keyword evidence="19" id="KW-1185">Reference proteome</keyword>
<evidence type="ECO:0000256" key="11">
    <source>
        <dbReference type="ARBA" id="ARBA00051711"/>
    </source>
</evidence>
<dbReference type="EMBL" id="CADEBC010000530">
    <property type="protein sequence ID" value="CAB3247143.1"/>
    <property type="molecule type" value="Genomic_DNA"/>
</dbReference>
<evidence type="ECO:0000256" key="15">
    <source>
        <dbReference type="ARBA" id="ARBA00052491"/>
    </source>
</evidence>
<comment type="catalytic activity">
    <reaction evidence="12">
        <text>serotonin + (9Z)-octadecenoyl-CoA = N-(9Z-octadecenoyl)-serotonin + CoA + H(+)</text>
        <dbReference type="Rhea" id="RHEA:51392"/>
        <dbReference type="ChEBI" id="CHEBI:15378"/>
        <dbReference type="ChEBI" id="CHEBI:57287"/>
        <dbReference type="ChEBI" id="CHEBI:57387"/>
        <dbReference type="ChEBI" id="CHEBI:134064"/>
        <dbReference type="ChEBI" id="CHEBI:350546"/>
    </reaction>
    <physiologicalReaction direction="left-to-right" evidence="12">
        <dbReference type="Rhea" id="RHEA:51393"/>
    </physiologicalReaction>
</comment>
<dbReference type="Gene3D" id="3.40.50.980">
    <property type="match status" value="1"/>
</dbReference>
<dbReference type="AlphaFoldDB" id="A0A8S1APT0"/>
<dbReference type="GO" id="GO:0004059">
    <property type="term" value="F:aralkylamine N-acetyltransferase activity"/>
    <property type="evidence" value="ECO:0007669"/>
    <property type="project" value="UniProtKB-EC"/>
</dbReference>
<dbReference type="SUPFAM" id="SSF55729">
    <property type="entry name" value="Acyl-CoA N-acyltransferases (Nat)"/>
    <property type="match status" value="2"/>
</dbReference>
<comment type="caution">
    <text evidence="18">The sequence shown here is derived from an EMBL/GenBank/DDBJ whole genome shotgun (WGS) entry which is preliminary data.</text>
</comment>
<accession>A0A8S1APT0</accession>
<sequence>MASSLKRNLLNIYNKQRRGFISVAFRQNSTRKHENNILKSVHKDLPVTNYTVNDFVWENLDRWPDKTATVCAVTGHGYTYAQTQRMSVTFAAALRNKIKLQTNDKVAVILPNVPEYPCTILGILQAGCIASMMNPIYSSEELKHQIQLINCKALVTSKISYQNVRKALSELKLDIPVITTDNEMLPGAVKFAELAEDFNIDTSCLKSVHRSPKDLEILPYSSGTTGLPNTMVLTHQGVVALNQQICPEKLKEKTAIFLGKRPAVTPKHLETLYSIIHGAAPLSASDIEAVIAKNECAETKKTYTYAQLQKYSSVFATSLLKKLGLEPGDVLAVMIPNCPEFPVVAFGSIQAGVVLTTVNPIYKEFELAHQISITEPKAIVTIQECYDTVKTTLKNCKKDIKIILIDNPANPVPNDAIRYSEIAESGAADYELLDKIEKKTDEVACIPFSSGTTGLPKGVEITYGNLLASVEIMHQKEVCYPVLTHAILLGKHPDVNKEHSRNVRHICCGAAPLSASDVEAIQQKSKLADELPSQLSELNLRSMSQPSYTICTIKDNLNDKQRMLKFLRRFFFRDEPMNLAVNLLETPESVCLELEEYVASSLEDGVSVAAVDEDGEYVGVIVNGIVRKEEVDYTDKSADCPNPKFRQILRVLGYLDREAKMWEKLPKDCNTVLELRIAATHSEWRGRGLVKALCAESERLAKSNGAGATRMDTTSAFSVAVAERLNYKKIFSVRYSDLDFAPQPEEPHVEARGLLFVCISVFIYIILVVSRRMSRERIEIKPVRTEDENDVMDLIRRTFYIDEPMNQAVALCVDGTCKELDEYCAKALRAGLSFKAVDGDGNVVGTIVNEICSLKEDTGSDNPYLKMAQECQNPKFQKILYVLAKREDGARFQDKFPNDQQYMDVKIAATDPNFRNRGIMKDLLKATENLATQRGIRVLRMDTSSAYSAMSAKRLGFTCVHSAPYTDLKMDGQPILVPEAPHVDDSVYVKLMNV</sequence>
<evidence type="ECO:0000256" key="13">
    <source>
        <dbReference type="ARBA" id="ARBA00052178"/>
    </source>
</evidence>
<dbReference type="OrthoDB" id="6605633at2759"/>
<evidence type="ECO:0000256" key="10">
    <source>
        <dbReference type="ARBA" id="ARBA00051284"/>
    </source>
</evidence>
<evidence type="ECO:0000313" key="19">
    <source>
        <dbReference type="Proteomes" id="UP000494106"/>
    </source>
</evidence>
<gene>
    <name evidence="18" type="ORF">APLA_LOCUS11201</name>
</gene>
<dbReference type="GO" id="GO:0046949">
    <property type="term" value="P:fatty-acyl-CoA biosynthetic process"/>
    <property type="evidence" value="ECO:0007669"/>
    <property type="project" value="TreeGrafter"/>
</dbReference>
<dbReference type="GO" id="GO:0005777">
    <property type="term" value="C:peroxisome"/>
    <property type="evidence" value="ECO:0007669"/>
    <property type="project" value="UniProtKB-SubCell"/>
</dbReference>
<dbReference type="CDD" id="cd04301">
    <property type="entry name" value="NAT_SF"/>
    <property type="match status" value="1"/>
</dbReference>
<evidence type="ECO:0000256" key="6">
    <source>
        <dbReference type="ARBA" id="ARBA00038182"/>
    </source>
</evidence>
<dbReference type="InterPro" id="IPR042099">
    <property type="entry name" value="ANL_N_sf"/>
</dbReference>
<keyword evidence="16" id="KW-0812">Transmembrane</keyword>
<evidence type="ECO:0000256" key="9">
    <source>
        <dbReference type="ARBA" id="ARBA00050849"/>
    </source>
</evidence>
<comment type="subcellular location">
    <subcellularLocation>
        <location evidence="1">Peroxisome</location>
    </subcellularLocation>
</comment>
<evidence type="ECO:0000256" key="7">
    <source>
        <dbReference type="ARBA" id="ARBA00039114"/>
    </source>
</evidence>
<comment type="catalytic activity">
    <reaction evidence="8">
        <text>dopamine + (9Z)-octadecenoyl-CoA = N-(9Z-octadecanoyl)-dopamine + CoA + H(+)</text>
        <dbReference type="Rhea" id="RHEA:51380"/>
        <dbReference type="ChEBI" id="CHEBI:15378"/>
        <dbReference type="ChEBI" id="CHEBI:31883"/>
        <dbReference type="ChEBI" id="CHEBI:57287"/>
        <dbReference type="ChEBI" id="CHEBI:57387"/>
        <dbReference type="ChEBI" id="CHEBI:59905"/>
    </reaction>
    <physiologicalReaction direction="left-to-right" evidence="8">
        <dbReference type="Rhea" id="RHEA:51381"/>
    </physiologicalReaction>
</comment>
<proteinExistence type="inferred from homology"/>
<dbReference type="InterPro" id="IPR000873">
    <property type="entry name" value="AMP-dep_synth/lig_dom"/>
</dbReference>
<dbReference type="EC" id="2.3.1.87" evidence="7"/>
<dbReference type="InterPro" id="IPR016181">
    <property type="entry name" value="Acyl_CoA_acyltransferase"/>
</dbReference>
<keyword evidence="2" id="KW-0808">Transferase</keyword>
<evidence type="ECO:0000256" key="4">
    <source>
        <dbReference type="ARBA" id="ARBA00023315"/>
    </source>
</evidence>
<evidence type="ECO:0000256" key="16">
    <source>
        <dbReference type="SAM" id="Phobius"/>
    </source>
</evidence>
<dbReference type="GO" id="GO:0004467">
    <property type="term" value="F:long-chain fatty acid-CoA ligase activity"/>
    <property type="evidence" value="ECO:0007669"/>
    <property type="project" value="TreeGrafter"/>
</dbReference>
<dbReference type="SUPFAM" id="SSF56801">
    <property type="entry name" value="Acetyl-CoA synthetase-like"/>
    <property type="match status" value="2"/>
</dbReference>
<evidence type="ECO:0000313" key="18">
    <source>
        <dbReference type="EMBL" id="CAB3247143.1"/>
    </source>
</evidence>
<evidence type="ECO:0000256" key="14">
    <source>
        <dbReference type="ARBA" id="ARBA00052335"/>
    </source>
</evidence>
<keyword evidence="4" id="KW-0012">Acyltransferase</keyword>
<feature type="domain" description="AMP-dependent synthetase/ligase" evidence="17">
    <location>
        <begin position="57"/>
        <end position="278"/>
    </location>
</feature>
<evidence type="ECO:0000256" key="5">
    <source>
        <dbReference type="ARBA" id="ARBA00037926"/>
    </source>
</evidence>
<dbReference type="PROSITE" id="PS00455">
    <property type="entry name" value="AMP_BINDING"/>
    <property type="match status" value="1"/>
</dbReference>
<organism evidence="18 19">
    <name type="scientific">Arctia plantaginis</name>
    <name type="common">Wood tiger moth</name>
    <name type="synonym">Phalaena plantaginis</name>
    <dbReference type="NCBI Taxonomy" id="874455"/>
    <lineage>
        <taxon>Eukaryota</taxon>
        <taxon>Metazoa</taxon>
        <taxon>Ecdysozoa</taxon>
        <taxon>Arthropoda</taxon>
        <taxon>Hexapoda</taxon>
        <taxon>Insecta</taxon>
        <taxon>Pterygota</taxon>
        <taxon>Neoptera</taxon>
        <taxon>Endopterygota</taxon>
        <taxon>Lepidoptera</taxon>
        <taxon>Glossata</taxon>
        <taxon>Ditrysia</taxon>
        <taxon>Noctuoidea</taxon>
        <taxon>Erebidae</taxon>
        <taxon>Arctiinae</taxon>
        <taxon>Arctia</taxon>
    </lineage>
</organism>
<feature type="domain" description="AMP-dependent synthetase/ligase" evidence="17">
    <location>
        <begin position="288"/>
        <end position="474"/>
    </location>
</feature>
<dbReference type="InterPro" id="IPR020845">
    <property type="entry name" value="AMP-binding_CS"/>
</dbReference>
<comment type="catalytic activity">
    <reaction evidence="14">
        <text>dopamine + hexadecanoyl-CoA = N-hexadecanoyl-dopamine + CoA + H(+)</text>
        <dbReference type="Rhea" id="RHEA:51376"/>
        <dbReference type="ChEBI" id="CHEBI:15378"/>
        <dbReference type="ChEBI" id="CHEBI:57287"/>
        <dbReference type="ChEBI" id="CHEBI:57379"/>
        <dbReference type="ChEBI" id="CHEBI:59905"/>
        <dbReference type="ChEBI" id="CHEBI:134058"/>
    </reaction>
    <physiologicalReaction direction="left-to-right" evidence="14">
        <dbReference type="Rhea" id="RHEA:51377"/>
    </physiologicalReaction>
</comment>
<evidence type="ECO:0000256" key="2">
    <source>
        <dbReference type="ARBA" id="ARBA00022679"/>
    </source>
</evidence>
<dbReference type="Gene3D" id="3.40.50.12780">
    <property type="entry name" value="N-terminal domain of ligase-like"/>
    <property type="match status" value="2"/>
</dbReference>
<protein>
    <recommendedName>
        <fullName evidence="7">aralkylamine N-acetyltransferase</fullName>
        <ecNumber evidence="7">2.3.1.87</ecNumber>
    </recommendedName>
</protein>
<evidence type="ECO:0000256" key="12">
    <source>
        <dbReference type="ARBA" id="ARBA00051823"/>
    </source>
</evidence>
<keyword evidence="3" id="KW-0576">Peroxisome</keyword>
<dbReference type="Gene3D" id="3.40.630.30">
    <property type="match status" value="2"/>
</dbReference>
<name>A0A8S1APT0_ARCPL</name>
<evidence type="ECO:0000259" key="17">
    <source>
        <dbReference type="Pfam" id="PF00501"/>
    </source>
</evidence>
<comment type="catalytic activity">
    <reaction evidence="15">
        <text>serotonin + acetyl-CoA = N-acetylserotonin + CoA + H(+)</text>
        <dbReference type="Rhea" id="RHEA:25217"/>
        <dbReference type="ChEBI" id="CHEBI:15378"/>
        <dbReference type="ChEBI" id="CHEBI:17697"/>
        <dbReference type="ChEBI" id="CHEBI:57287"/>
        <dbReference type="ChEBI" id="CHEBI:57288"/>
        <dbReference type="ChEBI" id="CHEBI:350546"/>
        <dbReference type="EC" id="2.3.1.87"/>
    </reaction>
    <physiologicalReaction direction="left-to-right" evidence="15">
        <dbReference type="Rhea" id="RHEA:25218"/>
    </physiologicalReaction>
</comment>
<keyword evidence="16" id="KW-1133">Transmembrane helix</keyword>
<comment type="catalytic activity">
    <reaction evidence="10">
        <text>serotonin + (5Z,8Z,11Z,14Z)-eicosatetraenoyl-CoA = N-[(5Z,8Z,11Z,14Z)-eicosatetraenoyl]-serotonin + CoA + H(+)</text>
        <dbReference type="Rhea" id="RHEA:51396"/>
        <dbReference type="ChEBI" id="CHEBI:15378"/>
        <dbReference type="ChEBI" id="CHEBI:57287"/>
        <dbReference type="ChEBI" id="CHEBI:57368"/>
        <dbReference type="ChEBI" id="CHEBI:132255"/>
        <dbReference type="ChEBI" id="CHEBI:350546"/>
    </reaction>
    <physiologicalReaction direction="left-to-right" evidence="10">
        <dbReference type="Rhea" id="RHEA:51397"/>
    </physiologicalReaction>
</comment>
<dbReference type="PANTHER" id="PTHR24096">
    <property type="entry name" value="LONG-CHAIN-FATTY-ACID--COA LIGASE"/>
    <property type="match status" value="1"/>
</dbReference>
<comment type="catalytic activity">
    <reaction evidence="11">
        <text>dopamine + acetyl-CoA = N-acetyldopamine + CoA + H(+)</text>
        <dbReference type="Rhea" id="RHEA:51388"/>
        <dbReference type="ChEBI" id="CHEBI:15378"/>
        <dbReference type="ChEBI" id="CHEBI:57287"/>
        <dbReference type="ChEBI" id="CHEBI:57288"/>
        <dbReference type="ChEBI" id="CHEBI:59905"/>
        <dbReference type="ChEBI" id="CHEBI:125678"/>
    </reaction>
    <physiologicalReaction direction="left-to-right" evidence="11">
        <dbReference type="Rhea" id="RHEA:51389"/>
    </physiologicalReaction>
</comment>
<evidence type="ECO:0000256" key="1">
    <source>
        <dbReference type="ARBA" id="ARBA00004275"/>
    </source>
</evidence>
<dbReference type="Pfam" id="PF00501">
    <property type="entry name" value="AMP-binding"/>
    <property type="match status" value="2"/>
</dbReference>